<proteinExistence type="predicted"/>
<gene>
    <name evidence="2" type="ORF">LRAMOSA10270</name>
</gene>
<reference evidence="2" key="1">
    <citation type="journal article" date="2014" name="Genome Announc.">
        <title>De novo whole-genome sequence and genome annotation of Lichtheimia ramosa.</title>
        <authorList>
            <person name="Linde J."/>
            <person name="Schwartze V."/>
            <person name="Binder U."/>
            <person name="Lass-Florl C."/>
            <person name="Voigt K."/>
            <person name="Horn F."/>
        </authorList>
    </citation>
    <scope>NUCLEOTIDE SEQUENCE</scope>
    <source>
        <strain evidence="2">JMRC FSU:6197</strain>
    </source>
</reference>
<evidence type="ECO:0000313" key="2">
    <source>
        <dbReference type="EMBL" id="CDS08909.1"/>
    </source>
</evidence>
<evidence type="ECO:0000256" key="1">
    <source>
        <dbReference type="SAM" id="MobiDB-lite"/>
    </source>
</evidence>
<dbReference type="OrthoDB" id="2274532at2759"/>
<feature type="compositionally biased region" description="Basic and acidic residues" evidence="1">
    <location>
        <begin position="49"/>
        <end position="59"/>
    </location>
</feature>
<accession>A0A077WP77</accession>
<dbReference type="EMBL" id="LK023328">
    <property type="protein sequence ID" value="CDS08909.1"/>
    <property type="molecule type" value="Genomic_DNA"/>
</dbReference>
<protein>
    <submittedName>
        <fullName evidence="2">Uncharacterized protein</fullName>
    </submittedName>
</protein>
<organism evidence="2">
    <name type="scientific">Lichtheimia ramosa</name>
    <dbReference type="NCBI Taxonomy" id="688394"/>
    <lineage>
        <taxon>Eukaryota</taxon>
        <taxon>Fungi</taxon>
        <taxon>Fungi incertae sedis</taxon>
        <taxon>Mucoromycota</taxon>
        <taxon>Mucoromycotina</taxon>
        <taxon>Mucoromycetes</taxon>
        <taxon>Mucorales</taxon>
        <taxon>Lichtheimiaceae</taxon>
        <taxon>Lichtheimia</taxon>
    </lineage>
</organism>
<dbReference type="AlphaFoldDB" id="A0A077WP77"/>
<name>A0A077WP77_9FUNG</name>
<sequence>MDPGSSHLEQLKRVPNLVQEDPSIITPSQQKKYMNMSWKDLSAIIEKDKQNAEQVERVHEKKKRNQEHHSTTTCPQQDITIPDEKSEPNWDGETGYQDSSHVPS</sequence>
<feature type="region of interest" description="Disordered" evidence="1">
    <location>
        <begin position="49"/>
        <end position="104"/>
    </location>
</feature>